<dbReference type="HAMAP" id="MF_00109">
    <property type="entry name" value="Shikimate_kinase"/>
    <property type="match status" value="1"/>
</dbReference>
<evidence type="ECO:0000313" key="12">
    <source>
        <dbReference type="EMBL" id="EEO39646.1"/>
    </source>
</evidence>
<dbReference type="PROSITE" id="PS01128">
    <property type="entry name" value="SHIKIMATE_KINASE"/>
    <property type="match status" value="1"/>
</dbReference>
<dbReference type="GO" id="GO:0004765">
    <property type="term" value="F:shikimate kinase activity"/>
    <property type="evidence" value="ECO:0007669"/>
    <property type="project" value="UniProtKB-UniRule"/>
</dbReference>
<evidence type="ECO:0000256" key="9">
    <source>
        <dbReference type="ARBA" id="ARBA00023141"/>
    </source>
</evidence>
<dbReference type="PRINTS" id="PR01100">
    <property type="entry name" value="SHIKIMTKNASE"/>
</dbReference>
<comment type="pathway">
    <text evidence="1 11">Metabolic intermediate biosynthesis; chorismate biosynthesis; chorismate from D-erythrose 4-phosphate and phosphoenolpyruvate: step 5/7.</text>
</comment>
<reference evidence="12 13" key="1">
    <citation type="submission" date="2011-10" db="EMBL/GenBank/DDBJ databases">
        <title>The Genome Sequence of Fusobacterium sp. 4_1_13.</title>
        <authorList>
            <consortium name="The Broad Institute Genome Sequencing Platform"/>
            <person name="Earl A."/>
            <person name="Ward D."/>
            <person name="Feldgarden M."/>
            <person name="Gevers D."/>
            <person name="Strauss J."/>
            <person name="Ambrose C."/>
            <person name="Allen-Vercoe E."/>
            <person name="Young S.K."/>
            <person name="Zeng Q."/>
            <person name="Gargeya S."/>
            <person name="Fitzgerald M."/>
            <person name="Haas B."/>
            <person name="Abouelleil A."/>
            <person name="Alvarado L."/>
            <person name="Arachchi H.M."/>
            <person name="Berlin A."/>
            <person name="Brown A."/>
            <person name="Chapman S.B."/>
            <person name="Chen Z."/>
            <person name="Dunbar C."/>
            <person name="Freedman E."/>
            <person name="Gearin G."/>
            <person name="Goldberg J."/>
            <person name="Griggs A."/>
            <person name="Gujja S."/>
            <person name="Heiman D."/>
            <person name="Howarth C."/>
            <person name="Larson L."/>
            <person name="Lui A."/>
            <person name="MacDonald P.J."/>
            <person name="Montmayeur A."/>
            <person name="Murphy C."/>
            <person name="Neiman D."/>
            <person name="Pearson M."/>
            <person name="Priest M."/>
            <person name="Roberts A."/>
            <person name="Saif S."/>
            <person name="Shea T."/>
            <person name="Shenoy N."/>
            <person name="Sisk P."/>
            <person name="Stolte C."/>
            <person name="Sykes S."/>
            <person name="Wortman J."/>
            <person name="Nusbaum C."/>
            <person name="Birren B."/>
        </authorList>
    </citation>
    <scope>NUCLEOTIDE SEQUENCE [LARGE SCALE GENOMIC DNA]</scope>
    <source>
        <strain evidence="12 13">4_1_13</strain>
    </source>
</reference>
<keyword evidence="11" id="KW-0963">Cytoplasm</keyword>
<keyword evidence="11" id="KW-0460">Magnesium</keyword>
<feature type="binding site" evidence="11">
    <location>
        <position position="58"/>
    </location>
    <ligand>
        <name>substrate</name>
    </ligand>
</feature>
<evidence type="ECO:0000256" key="10">
    <source>
        <dbReference type="ARBA" id="ARBA00048567"/>
    </source>
</evidence>
<feature type="binding site" evidence="11">
    <location>
        <begin position="12"/>
        <end position="17"/>
    </location>
    <ligand>
        <name>ATP</name>
        <dbReference type="ChEBI" id="CHEBI:30616"/>
    </ligand>
</feature>
<feature type="binding site" evidence="11">
    <location>
        <position position="34"/>
    </location>
    <ligand>
        <name>substrate</name>
    </ligand>
</feature>
<dbReference type="EMBL" id="ACDE02000013">
    <property type="protein sequence ID" value="EEO39646.1"/>
    <property type="molecule type" value="Genomic_DNA"/>
</dbReference>
<keyword evidence="7 11" id="KW-0418">Kinase</keyword>
<comment type="subcellular location">
    <subcellularLocation>
        <location evidence="11">Cytoplasm</location>
    </subcellularLocation>
</comment>
<dbReference type="SUPFAM" id="SSF52540">
    <property type="entry name" value="P-loop containing nucleoside triphosphate hydrolases"/>
    <property type="match status" value="1"/>
</dbReference>
<keyword evidence="11" id="KW-0479">Metal-binding</keyword>
<proteinExistence type="inferred from homology"/>
<sequence length="172" mass="19925">MKDNIALIGFMGSGKTTVGKFLAKTMDMKFVDIDKVIEAHEKKSINDIFHEKGQNYFRDLEREVILQESLKNDCVIATGGGSILDNENIKRLKETSFIVFLNATIECLYLRLKDNTTRPILNDAEDKRKLIEELLEKRKFLYQISADYIIDINEYTNIYETVDKIKEAYIIS</sequence>
<comment type="function">
    <text evidence="11">Catalyzes the specific phosphorylation of the 3-hydroxyl group of shikimic acid using ATP as a cosubstrate.</text>
</comment>
<evidence type="ECO:0000256" key="11">
    <source>
        <dbReference type="HAMAP-Rule" id="MF_00109"/>
    </source>
</evidence>
<dbReference type="PANTHER" id="PTHR21087:SF16">
    <property type="entry name" value="SHIKIMATE KINASE 1, CHLOROPLASTIC"/>
    <property type="match status" value="1"/>
</dbReference>
<comment type="similarity">
    <text evidence="2 11">Belongs to the shikimate kinase family.</text>
</comment>
<feature type="binding site" evidence="11">
    <location>
        <position position="138"/>
    </location>
    <ligand>
        <name>substrate</name>
    </ligand>
</feature>
<dbReference type="Pfam" id="PF01202">
    <property type="entry name" value="SKI"/>
    <property type="match status" value="1"/>
</dbReference>
<dbReference type="HOGENOM" id="CLU_057607_4_0_0"/>
<keyword evidence="8 11" id="KW-0067">ATP-binding</keyword>
<dbReference type="InterPro" id="IPR000623">
    <property type="entry name" value="Shikimate_kinase/TSH1"/>
</dbReference>
<evidence type="ECO:0000256" key="7">
    <source>
        <dbReference type="ARBA" id="ARBA00022777"/>
    </source>
</evidence>
<comment type="caution">
    <text evidence="11">Lacks conserved residue(s) required for the propagation of feature annotation.</text>
</comment>
<comment type="cofactor">
    <cofactor evidence="11">
        <name>Mg(2+)</name>
        <dbReference type="ChEBI" id="CHEBI:18420"/>
    </cofactor>
    <text evidence="11">Binds 1 Mg(2+) ion per subunit.</text>
</comment>
<dbReference type="RefSeq" id="WP_008797401.1">
    <property type="nucleotide sequence ID" value="NZ_KQ235735.1"/>
</dbReference>
<organism evidence="12 13">
    <name type="scientific">Fusobacterium vincentii 4_1_13</name>
    <dbReference type="NCBI Taxonomy" id="469606"/>
    <lineage>
        <taxon>Bacteria</taxon>
        <taxon>Fusobacteriati</taxon>
        <taxon>Fusobacteriota</taxon>
        <taxon>Fusobacteriia</taxon>
        <taxon>Fusobacteriales</taxon>
        <taxon>Fusobacteriaceae</taxon>
        <taxon>Fusobacterium</taxon>
    </lineage>
</organism>
<dbReference type="Proteomes" id="UP000004925">
    <property type="component" value="Unassembled WGS sequence"/>
</dbReference>
<evidence type="ECO:0000256" key="2">
    <source>
        <dbReference type="ARBA" id="ARBA00006997"/>
    </source>
</evidence>
<dbReference type="Gene3D" id="3.40.50.300">
    <property type="entry name" value="P-loop containing nucleotide triphosphate hydrolases"/>
    <property type="match status" value="1"/>
</dbReference>
<dbReference type="PANTHER" id="PTHR21087">
    <property type="entry name" value="SHIKIMATE KINASE"/>
    <property type="match status" value="1"/>
</dbReference>
<accession>A0A0M1VSV2</accession>
<dbReference type="GO" id="GO:0009073">
    <property type="term" value="P:aromatic amino acid family biosynthetic process"/>
    <property type="evidence" value="ECO:0007669"/>
    <property type="project" value="UniProtKB-KW"/>
</dbReference>
<protein>
    <recommendedName>
        <fullName evidence="3 11">Shikimate kinase</fullName>
        <shortName evidence="11">SK</shortName>
        <ecNumber evidence="3 11">2.7.1.71</ecNumber>
    </recommendedName>
</protein>
<evidence type="ECO:0000256" key="8">
    <source>
        <dbReference type="ARBA" id="ARBA00022840"/>
    </source>
</evidence>
<evidence type="ECO:0000256" key="6">
    <source>
        <dbReference type="ARBA" id="ARBA00022741"/>
    </source>
</evidence>
<comment type="subunit">
    <text evidence="11">Monomer.</text>
</comment>
<evidence type="ECO:0000256" key="5">
    <source>
        <dbReference type="ARBA" id="ARBA00022679"/>
    </source>
</evidence>
<evidence type="ECO:0000313" key="13">
    <source>
        <dbReference type="Proteomes" id="UP000004925"/>
    </source>
</evidence>
<dbReference type="GO" id="GO:0009423">
    <property type="term" value="P:chorismate biosynthetic process"/>
    <property type="evidence" value="ECO:0007669"/>
    <property type="project" value="UniProtKB-UniRule"/>
</dbReference>
<dbReference type="GO" id="GO:0005829">
    <property type="term" value="C:cytosol"/>
    <property type="evidence" value="ECO:0007669"/>
    <property type="project" value="TreeGrafter"/>
</dbReference>
<dbReference type="InterPro" id="IPR031322">
    <property type="entry name" value="Shikimate/glucono_kinase"/>
</dbReference>
<dbReference type="InterPro" id="IPR023000">
    <property type="entry name" value="Shikimate_kinase_CS"/>
</dbReference>
<dbReference type="AlphaFoldDB" id="A0A0M1VSV2"/>
<dbReference type="CDD" id="cd00464">
    <property type="entry name" value="SK"/>
    <property type="match status" value="1"/>
</dbReference>
<dbReference type="eggNOG" id="COG0703">
    <property type="taxonomic scope" value="Bacteria"/>
</dbReference>
<comment type="catalytic activity">
    <reaction evidence="10 11">
        <text>shikimate + ATP = 3-phosphoshikimate + ADP + H(+)</text>
        <dbReference type="Rhea" id="RHEA:13121"/>
        <dbReference type="ChEBI" id="CHEBI:15378"/>
        <dbReference type="ChEBI" id="CHEBI:30616"/>
        <dbReference type="ChEBI" id="CHEBI:36208"/>
        <dbReference type="ChEBI" id="CHEBI:145989"/>
        <dbReference type="ChEBI" id="CHEBI:456216"/>
        <dbReference type="EC" id="2.7.1.71"/>
    </reaction>
</comment>
<keyword evidence="9 11" id="KW-0057">Aromatic amino acid biosynthesis</keyword>
<dbReference type="GO" id="GO:0005524">
    <property type="term" value="F:ATP binding"/>
    <property type="evidence" value="ECO:0007669"/>
    <property type="project" value="UniProtKB-UniRule"/>
</dbReference>
<name>A0A0M1VSV2_FUSVC</name>
<dbReference type="GO" id="GO:0008652">
    <property type="term" value="P:amino acid biosynthetic process"/>
    <property type="evidence" value="ECO:0007669"/>
    <property type="project" value="UniProtKB-KW"/>
</dbReference>
<evidence type="ECO:0000256" key="1">
    <source>
        <dbReference type="ARBA" id="ARBA00004842"/>
    </source>
</evidence>
<dbReference type="UniPathway" id="UPA00053">
    <property type="reaction ID" value="UER00088"/>
</dbReference>
<comment type="caution">
    <text evidence="12">The sequence shown here is derived from an EMBL/GenBank/DDBJ whole genome shotgun (WGS) entry which is preliminary data.</text>
</comment>
<feature type="binding site" evidence="11">
    <location>
        <position position="118"/>
    </location>
    <ligand>
        <name>ATP</name>
        <dbReference type="ChEBI" id="CHEBI:30616"/>
    </ligand>
</feature>
<keyword evidence="5 11" id="KW-0808">Transferase</keyword>
<evidence type="ECO:0000256" key="4">
    <source>
        <dbReference type="ARBA" id="ARBA00022605"/>
    </source>
</evidence>
<keyword evidence="4 11" id="KW-0028">Amino-acid biosynthesis</keyword>
<gene>
    <name evidence="11" type="primary">aroK</name>
    <name evidence="12" type="ORF">FSCG_00359</name>
</gene>
<feature type="binding site" evidence="11">
    <location>
        <position position="16"/>
    </location>
    <ligand>
        <name>Mg(2+)</name>
        <dbReference type="ChEBI" id="CHEBI:18420"/>
    </ligand>
</feature>
<dbReference type="EC" id="2.7.1.71" evidence="3 11"/>
<evidence type="ECO:0000256" key="3">
    <source>
        <dbReference type="ARBA" id="ARBA00012154"/>
    </source>
</evidence>
<feature type="binding site" evidence="11">
    <location>
        <position position="80"/>
    </location>
    <ligand>
        <name>substrate</name>
    </ligand>
</feature>
<dbReference type="GO" id="GO:0000287">
    <property type="term" value="F:magnesium ion binding"/>
    <property type="evidence" value="ECO:0007669"/>
    <property type="project" value="UniProtKB-UniRule"/>
</dbReference>
<dbReference type="InterPro" id="IPR027417">
    <property type="entry name" value="P-loop_NTPase"/>
</dbReference>
<keyword evidence="6 11" id="KW-0547">Nucleotide-binding</keyword>